<dbReference type="EC" id="1.3.1.76" evidence="2"/>
<dbReference type="InterPro" id="IPR036291">
    <property type="entry name" value="NAD(P)-bd_dom_sf"/>
</dbReference>
<evidence type="ECO:0000313" key="8">
    <source>
        <dbReference type="Proteomes" id="UP000285794"/>
    </source>
</evidence>
<dbReference type="PANTHER" id="PTHR35330">
    <property type="entry name" value="SIROHEME BIOSYNTHESIS PROTEIN MET8"/>
    <property type="match status" value="1"/>
</dbReference>
<dbReference type="GO" id="GO:0004325">
    <property type="term" value="F:ferrochelatase activity"/>
    <property type="evidence" value="ECO:0007669"/>
    <property type="project" value="InterPro"/>
</dbReference>
<keyword evidence="5" id="KW-0627">Porphyrin biosynthesis</keyword>
<comment type="pathway">
    <text evidence="1">Porphyrin-containing compound metabolism; siroheme biosynthesis; sirohydrochlorin from precorrin-2: step 1/1.</text>
</comment>
<dbReference type="Gene3D" id="3.30.160.110">
    <property type="entry name" value="Siroheme synthase, domain 2"/>
    <property type="match status" value="1"/>
</dbReference>
<protein>
    <recommendedName>
        <fullName evidence="2">precorrin-2 dehydrogenase</fullName>
        <ecNumber evidence="2">1.3.1.76</ecNumber>
    </recommendedName>
</protein>
<evidence type="ECO:0000256" key="4">
    <source>
        <dbReference type="ARBA" id="ARBA00023027"/>
    </source>
</evidence>
<dbReference type="UniPathway" id="UPA00262">
    <property type="reaction ID" value="UER00222"/>
</dbReference>
<evidence type="ECO:0000256" key="6">
    <source>
        <dbReference type="ARBA" id="ARBA00047561"/>
    </source>
</evidence>
<dbReference type="RefSeq" id="WP_125031449.1">
    <property type="nucleotide sequence ID" value="NZ_JAPXVP010000013.1"/>
</dbReference>
<keyword evidence="3" id="KW-0560">Oxidoreductase</keyword>
<keyword evidence="8" id="KW-1185">Reference proteome</keyword>
<reference evidence="7 8" key="1">
    <citation type="submission" date="2018-07" db="EMBL/GenBank/DDBJ databases">
        <title>Draft genome sequence of Ancylomarina sp. M1P.</title>
        <authorList>
            <person name="Yadav S."/>
            <person name="Villanueva L."/>
            <person name="Damste J.S.S."/>
        </authorList>
    </citation>
    <scope>NUCLEOTIDE SEQUENCE [LARGE SCALE GENOMIC DNA]</scope>
    <source>
        <strain evidence="7 8">M1P</strain>
    </source>
</reference>
<sequence length="203" mass="22534">MSWYPVSLNLKGRNCLIVGGGKVAERKLKSLIKAEANVTLIAPKINAILQEMREAGAYHYLNSTYQANDVNGFFLVIAATDCSDTNSRVGADAESQAILFNSANSSEYSNFYPAAASQCGDIQLAVSSNGQNPYLAKKIRKYLDQKFDKSLQDEVLELGRLRNQMVKDTLGLGEKEKKAFMKDNLLEKVEALLDKIDKNTWEL</sequence>
<dbReference type="Gene3D" id="3.40.50.720">
    <property type="entry name" value="NAD(P)-binding Rossmann-like Domain"/>
    <property type="match status" value="1"/>
</dbReference>
<dbReference type="PANTHER" id="PTHR35330:SF1">
    <property type="entry name" value="SIROHEME BIOSYNTHESIS PROTEIN MET8"/>
    <property type="match status" value="1"/>
</dbReference>
<accession>A0A425XYM4</accession>
<gene>
    <name evidence="7" type="ORF">DWB61_13680</name>
</gene>
<organism evidence="7 8">
    <name type="scientific">Ancylomarina euxinus</name>
    <dbReference type="NCBI Taxonomy" id="2283627"/>
    <lineage>
        <taxon>Bacteria</taxon>
        <taxon>Pseudomonadati</taxon>
        <taxon>Bacteroidota</taxon>
        <taxon>Bacteroidia</taxon>
        <taxon>Marinilabiliales</taxon>
        <taxon>Marinifilaceae</taxon>
        <taxon>Ancylomarina</taxon>
    </lineage>
</organism>
<dbReference type="SUPFAM" id="SSF75615">
    <property type="entry name" value="Siroheme synthase middle domains-like"/>
    <property type="match status" value="1"/>
</dbReference>
<proteinExistence type="predicted"/>
<evidence type="ECO:0000313" key="7">
    <source>
        <dbReference type="EMBL" id="RRG20084.1"/>
    </source>
</evidence>
<evidence type="ECO:0000256" key="1">
    <source>
        <dbReference type="ARBA" id="ARBA00005010"/>
    </source>
</evidence>
<evidence type="ECO:0000256" key="5">
    <source>
        <dbReference type="ARBA" id="ARBA00023244"/>
    </source>
</evidence>
<dbReference type="InterPro" id="IPR006367">
    <property type="entry name" value="Sirohaem_synthase_N"/>
</dbReference>
<comment type="catalytic activity">
    <reaction evidence="6">
        <text>precorrin-2 + NAD(+) = sirohydrochlorin + NADH + 2 H(+)</text>
        <dbReference type="Rhea" id="RHEA:15613"/>
        <dbReference type="ChEBI" id="CHEBI:15378"/>
        <dbReference type="ChEBI" id="CHEBI:57540"/>
        <dbReference type="ChEBI" id="CHEBI:57945"/>
        <dbReference type="ChEBI" id="CHEBI:58351"/>
        <dbReference type="ChEBI" id="CHEBI:58827"/>
        <dbReference type="EC" id="1.3.1.76"/>
    </reaction>
</comment>
<evidence type="ECO:0000256" key="2">
    <source>
        <dbReference type="ARBA" id="ARBA00012400"/>
    </source>
</evidence>
<dbReference type="GO" id="GO:0043115">
    <property type="term" value="F:precorrin-2 dehydrogenase activity"/>
    <property type="evidence" value="ECO:0007669"/>
    <property type="project" value="UniProtKB-EC"/>
</dbReference>
<dbReference type="SUPFAM" id="SSF51735">
    <property type="entry name" value="NAD(P)-binding Rossmann-fold domains"/>
    <property type="match status" value="1"/>
</dbReference>
<dbReference type="NCBIfam" id="TIGR01470">
    <property type="entry name" value="cysG_Nterm"/>
    <property type="match status" value="1"/>
</dbReference>
<dbReference type="EMBL" id="QQWG01000015">
    <property type="protein sequence ID" value="RRG20084.1"/>
    <property type="molecule type" value="Genomic_DNA"/>
</dbReference>
<evidence type="ECO:0000256" key="3">
    <source>
        <dbReference type="ARBA" id="ARBA00023002"/>
    </source>
</evidence>
<comment type="caution">
    <text evidence="7">The sequence shown here is derived from an EMBL/GenBank/DDBJ whole genome shotgun (WGS) entry which is preliminary data.</text>
</comment>
<dbReference type="Proteomes" id="UP000285794">
    <property type="component" value="Unassembled WGS sequence"/>
</dbReference>
<dbReference type="Pfam" id="PF13241">
    <property type="entry name" value="NAD_binding_7"/>
    <property type="match status" value="1"/>
</dbReference>
<dbReference type="AlphaFoldDB" id="A0A425XYM4"/>
<name>A0A425XYM4_9BACT</name>
<dbReference type="GO" id="GO:0019354">
    <property type="term" value="P:siroheme biosynthetic process"/>
    <property type="evidence" value="ECO:0007669"/>
    <property type="project" value="UniProtKB-UniPathway"/>
</dbReference>
<dbReference type="InterPro" id="IPR028161">
    <property type="entry name" value="Met8-like"/>
</dbReference>
<keyword evidence="4" id="KW-0520">NAD</keyword>
<dbReference type="OrthoDB" id="45564at2"/>